<evidence type="ECO:0000313" key="10">
    <source>
        <dbReference type="Proteomes" id="UP000650081"/>
    </source>
</evidence>
<dbReference type="Pfam" id="PF01544">
    <property type="entry name" value="CorA"/>
    <property type="match status" value="1"/>
</dbReference>
<feature type="transmembrane region" description="Helical" evidence="8">
    <location>
        <begin position="335"/>
        <end position="355"/>
    </location>
</feature>
<dbReference type="FunFam" id="1.20.58.340:FF:000012">
    <property type="entry name" value="Magnesium transport protein CorA"/>
    <property type="match status" value="1"/>
</dbReference>
<dbReference type="RefSeq" id="WP_187467997.1">
    <property type="nucleotide sequence ID" value="NZ_JACSIT010000142.1"/>
</dbReference>
<dbReference type="PANTHER" id="PTHR46494">
    <property type="entry name" value="CORA FAMILY METAL ION TRANSPORTER (EUROFUNG)"/>
    <property type="match status" value="1"/>
</dbReference>
<evidence type="ECO:0000256" key="4">
    <source>
        <dbReference type="ARBA" id="ARBA00022475"/>
    </source>
</evidence>
<dbReference type="InterPro" id="IPR004488">
    <property type="entry name" value="Mg/Co-transport_prot_CorA"/>
</dbReference>
<organism evidence="9 10">
    <name type="scientific">Neolewinella lacunae</name>
    <dbReference type="NCBI Taxonomy" id="1517758"/>
    <lineage>
        <taxon>Bacteria</taxon>
        <taxon>Pseudomonadati</taxon>
        <taxon>Bacteroidota</taxon>
        <taxon>Saprospiria</taxon>
        <taxon>Saprospirales</taxon>
        <taxon>Lewinellaceae</taxon>
        <taxon>Neolewinella</taxon>
    </lineage>
</organism>
<evidence type="ECO:0000256" key="3">
    <source>
        <dbReference type="ARBA" id="ARBA00022448"/>
    </source>
</evidence>
<keyword evidence="10" id="KW-1185">Reference proteome</keyword>
<comment type="caution">
    <text evidence="9">The sequence shown here is derived from an EMBL/GenBank/DDBJ whole genome shotgun (WGS) entry which is preliminary data.</text>
</comment>
<gene>
    <name evidence="8 9" type="primary">corA</name>
    <name evidence="9" type="ORF">H9S92_17515</name>
</gene>
<dbReference type="PANTHER" id="PTHR46494:SF1">
    <property type="entry name" value="CORA FAMILY METAL ION TRANSPORTER (EUROFUNG)"/>
    <property type="match status" value="1"/>
</dbReference>
<dbReference type="AlphaFoldDB" id="A0A923PQK8"/>
<sequence length="361" mass="41165">MRITRLLRSRDEKVGLPRKVTGAPPGTIFYTGRRQMEDVHVHLTSYDAEAYNCATTINEIPADTAPGKIDWYDMRGLHQTELVGELGSRFGMHPLALEDVADVQQRPKMESYEKGVFLQLKAFAFDSATRQLSTEQVSIYLTDNTVVTFQEDAGDLFAPVRHRLEIASGRIRSRGADYLAYALVDNVVDRYFTVLDQIEEALDALEDNILKRPEVQTKSSIHDLRLSLLTMRKSTSPLREMVGNFGDSNHYLISEDTQLFVRDLRDHVIQVTDLVETYRDVTNGLYDLYVSEISFRMNSVMQTLTIVSTIFIPLSFLAGIYGMNFINMPELNTRYGYFVLLGVMGLAIVGMLYLFRRRGWL</sequence>
<evidence type="ECO:0000256" key="7">
    <source>
        <dbReference type="ARBA" id="ARBA00023136"/>
    </source>
</evidence>
<evidence type="ECO:0000256" key="2">
    <source>
        <dbReference type="ARBA" id="ARBA00009765"/>
    </source>
</evidence>
<dbReference type="Gene3D" id="3.30.460.20">
    <property type="entry name" value="CorA soluble domain-like"/>
    <property type="match status" value="1"/>
</dbReference>
<evidence type="ECO:0000256" key="6">
    <source>
        <dbReference type="ARBA" id="ARBA00022989"/>
    </source>
</evidence>
<keyword evidence="5 8" id="KW-0812">Transmembrane</keyword>
<keyword evidence="6 8" id="KW-1133">Transmembrane helix</keyword>
<protein>
    <recommendedName>
        <fullName evidence="8">Magnesium transport protein CorA</fullName>
    </recommendedName>
</protein>
<dbReference type="CDD" id="cd12828">
    <property type="entry name" value="TmCorA-like_1"/>
    <property type="match status" value="1"/>
</dbReference>
<accession>A0A923PQK8</accession>
<evidence type="ECO:0000256" key="1">
    <source>
        <dbReference type="ARBA" id="ARBA00004651"/>
    </source>
</evidence>
<reference evidence="9" key="1">
    <citation type="submission" date="2020-08" db="EMBL/GenBank/DDBJ databases">
        <title>Lewinella bacteria from marine environments.</title>
        <authorList>
            <person name="Zhong Y."/>
        </authorList>
    </citation>
    <scope>NUCLEOTIDE SEQUENCE</scope>
    <source>
        <strain evidence="9">KCTC 42187</strain>
    </source>
</reference>
<keyword evidence="7 8" id="KW-0472">Membrane</keyword>
<dbReference type="SUPFAM" id="SSF143865">
    <property type="entry name" value="CorA soluble domain-like"/>
    <property type="match status" value="1"/>
</dbReference>
<keyword evidence="8" id="KW-0460">Magnesium</keyword>
<dbReference type="InterPro" id="IPR002523">
    <property type="entry name" value="MgTranspt_CorA/ZnTranspt_ZntB"/>
</dbReference>
<evidence type="ECO:0000313" key="9">
    <source>
        <dbReference type="EMBL" id="MBC6995971.1"/>
    </source>
</evidence>
<evidence type="ECO:0000256" key="5">
    <source>
        <dbReference type="ARBA" id="ARBA00022692"/>
    </source>
</evidence>
<proteinExistence type="inferred from homology"/>
<keyword evidence="8" id="KW-0406">Ion transport</keyword>
<dbReference type="EMBL" id="JACSIT010000142">
    <property type="protein sequence ID" value="MBC6995971.1"/>
    <property type="molecule type" value="Genomic_DNA"/>
</dbReference>
<comment type="function">
    <text evidence="8">Mediates influx of magnesium ions.</text>
</comment>
<dbReference type="InterPro" id="IPR045861">
    <property type="entry name" value="CorA_cytoplasmic_dom"/>
</dbReference>
<name>A0A923PQK8_9BACT</name>
<dbReference type="GO" id="GO:0015095">
    <property type="term" value="F:magnesium ion transmembrane transporter activity"/>
    <property type="evidence" value="ECO:0007669"/>
    <property type="project" value="UniProtKB-UniRule"/>
</dbReference>
<dbReference type="GO" id="GO:0005886">
    <property type="term" value="C:plasma membrane"/>
    <property type="evidence" value="ECO:0007669"/>
    <property type="project" value="UniProtKB-SubCell"/>
</dbReference>
<dbReference type="NCBIfam" id="TIGR00383">
    <property type="entry name" value="corA"/>
    <property type="match status" value="1"/>
</dbReference>
<dbReference type="Proteomes" id="UP000650081">
    <property type="component" value="Unassembled WGS sequence"/>
</dbReference>
<keyword evidence="4 8" id="KW-1003">Cell membrane</keyword>
<comment type="similarity">
    <text evidence="2 8">Belongs to the CorA metal ion transporter (MIT) (TC 1.A.35) family.</text>
</comment>
<evidence type="ECO:0000256" key="8">
    <source>
        <dbReference type="RuleBase" id="RU362010"/>
    </source>
</evidence>
<dbReference type="InterPro" id="IPR045863">
    <property type="entry name" value="CorA_TM1_TM2"/>
</dbReference>
<keyword evidence="3 8" id="KW-0813">Transport</keyword>
<dbReference type="GO" id="GO:0050897">
    <property type="term" value="F:cobalt ion binding"/>
    <property type="evidence" value="ECO:0007669"/>
    <property type="project" value="TreeGrafter"/>
</dbReference>
<comment type="subcellular location">
    <subcellularLocation>
        <location evidence="1">Cell membrane</location>
        <topology evidence="1">Multi-pass membrane protein</topology>
    </subcellularLocation>
    <subcellularLocation>
        <location evidence="8">Membrane</location>
        <topology evidence="8">Multi-pass membrane protein</topology>
    </subcellularLocation>
</comment>
<dbReference type="Gene3D" id="1.20.58.340">
    <property type="entry name" value="Magnesium transport protein CorA, transmembrane region"/>
    <property type="match status" value="2"/>
</dbReference>
<dbReference type="GO" id="GO:0015087">
    <property type="term" value="F:cobalt ion transmembrane transporter activity"/>
    <property type="evidence" value="ECO:0007669"/>
    <property type="project" value="UniProtKB-UniRule"/>
</dbReference>
<dbReference type="SUPFAM" id="SSF144083">
    <property type="entry name" value="Magnesium transport protein CorA, transmembrane region"/>
    <property type="match status" value="1"/>
</dbReference>
<dbReference type="GO" id="GO:0000287">
    <property type="term" value="F:magnesium ion binding"/>
    <property type="evidence" value="ECO:0007669"/>
    <property type="project" value="TreeGrafter"/>
</dbReference>
<feature type="transmembrane region" description="Helical" evidence="8">
    <location>
        <begin position="304"/>
        <end position="323"/>
    </location>
</feature>